<reference evidence="3 4" key="1">
    <citation type="journal article" date="2014" name="Genome Biol. Evol.">
        <title>The secreted proteins of Achlya hypogyna and Thraustotheca clavata identify the ancestral oomycete secretome and reveal gene acquisitions by horizontal gene transfer.</title>
        <authorList>
            <person name="Misner I."/>
            <person name="Blouin N."/>
            <person name="Leonard G."/>
            <person name="Richards T.A."/>
            <person name="Lane C.E."/>
        </authorList>
    </citation>
    <scope>NUCLEOTIDE SEQUENCE [LARGE SCALE GENOMIC DNA]</scope>
    <source>
        <strain evidence="3 4">ATCC 34112</strain>
    </source>
</reference>
<keyword evidence="2" id="KW-0472">Membrane</keyword>
<gene>
    <name evidence="3" type="ORF">THRCLA_08461</name>
</gene>
<dbReference type="CDD" id="cd02619">
    <property type="entry name" value="Peptidase_C1"/>
    <property type="match status" value="1"/>
</dbReference>
<evidence type="ECO:0000313" key="4">
    <source>
        <dbReference type="Proteomes" id="UP000243217"/>
    </source>
</evidence>
<feature type="transmembrane region" description="Helical" evidence="2">
    <location>
        <begin position="35"/>
        <end position="59"/>
    </location>
</feature>
<evidence type="ECO:0000313" key="3">
    <source>
        <dbReference type="EMBL" id="OQR93357.1"/>
    </source>
</evidence>
<dbReference type="EMBL" id="JNBS01002260">
    <property type="protein sequence ID" value="OQR93357.1"/>
    <property type="molecule type" value="Genomic_DNA"/>
</dbReference>
<keyword evidence="2" id="KW-1133">Transmembrane helix</keyword>
<evidence type="ECO:0000256" key="1">
    <source>
        <dbReference type="SAM" id="MobiDB-lite"/>
    </source>
</evidence>
<dbReference type="Gene3D" id="3.90.70.10">
    <property type="entry name" value="Cysteine proteinases"/>
    <property type="match status" value="2"/>
</dbReference>
<dbReference type="PANTHER" id="PTHR35899:SF1">
    <property type="entry name" value="PEPTIDASE C1A PAPAIN C-TERMINAL DOMAIN-CONTAINING PROTEIN"/>
    <property type="match status" value="1"/>
</dbReference>
<dbReference type="InterPro" id="IPR025660">
    <property type="entry name" value="Pept_his_AS"/>
</dbReference>
<feature type="compositionally biased region" description="Polar residues" evidence="1">
    <location>
        <begin position="8"/>
        <end position="24"/>
    </location>
</feature>
<dbReference type="InterPro" id="IPR038765">
    <property type="entry name" value="Papain-like_cys_pep_sf"/>
</dbReference>
<proteinExistence type="predicted"/>
<evidence type="ECO:0008006" key="5">
    <source>
        <dbReference type="Google" id="ProtNLM"/>
    </source>
</evidence>
<dbReference type="PROSITE" id="PS00639">
    <property type="entry name" value="THIOL_PROTEASE_HIS"/>
    <property type="match status" value="1"/>
</dbReference>
<feature type="region of interest" description="Disordered" evidence="1">
    <location>
        <begin position="1"/>
        <end position="24"/>
    </location>
</feature>
<keyword evidence="2" id="KW-0812">Transmembrane</keyword>
<dbReference type="AlphaFoldDB" id="A0A1V9Z613"/>
<organism evidence="3 4">
    <name type="scientific">Thraustotheca clavata</name>
    <dbReference type="NCBI Taxonomy" id="74557"/>
    <lineage>
        <taxon>Eukaryota</taxon>
        <taxon>Sar</taxon>
        <taxon>Stramenopiles</taxon>
        <taxon>Oomycota</taxon>
        <taxon>Saprolegniomycetes</taxon>
        <taxon>Saprolegniales</taxon>
        <taxon>Achlyaceae</taxon>
        <taxon>Thraustotheca</taxon>
    </lineage>
</organism>
<sequence>MDGRQGHYGTSQNELNGLLTSSSSQQGFDRFSRSFLMSIMNAIAVGVLGITCFSMYSYLQRYEALSNKIESLLNQPMTQQLYAEPVCQQVPSKYAVQHVTPRKDQSMRGTCWDFATIGVLEQSYRAHGLAHGWLKKDEYVSFSEQAYGVEVLELCAGPPSSPQQVACRVAGDAMWKNSTEGGEVGVLYYLQHGLANAVYPTAICPYLKNDDGNDTTCPGLKQHKHNNPLLFNVKAMETWYDDLTIKQKLFERKKAMAVSTPVSYVTHYYPCIGSFASDPHCTLDHCTLCPPDMPASTCCVPLKGGKSRNMEGEFFSHRGMTLEGGHAMVLVGYNDAFMTRDGFTGGFIVKNSWLDGPTQGSHSLAYWMQELSDWEERVICPNAFNPTNWYQCGNDAEPVVSPTNATTNATRTTNVNSFNRTNAFSGGINACLSKEAQIYAQINYQPLHLHCIDVNQCDTSPNTTYFVKNTTDWGDRMTVVCVWEFNSITHQSNAFCLKPMLELAIAKTLQPDKHEIRLNDPDRCGFYFMPYEAIRRFISQFQGFYVNSFDIEWGAQSYLINREKFPHLDYTLLEKSTLFQHANHFDGPFPFAKSVPLYGTPKQHYSVVRKNSLGRLLNLNTLVFFILCNVVFLGFVGWQLHQSQLDVSKLTKATSLSLSSFGGNNSLPLPPKFSVDFVTPYKDQAGRGTCWDFGTVGFLEQTYRQQGVLKGWLDENTYVALSEQV</sequence>
<dbReference type="Proteomes" id="UP000243217">
    <property type="component" value="Unassembled WGS sequence"/>
</dbReference>
<dbReference type="OrthoDB" id="59402at2759"/>
<keyword evidence="4" id="KW-1185">Reference proteome</keyword>
<dbReference type="PANTHER" id="PTHR35899">
    <property type="entry name" value="PAPAIN FAMILY CYSTEINE PROTEASE DOMAIN CONTAINING PROTEIN"/>
    <property type="match status" value="1"/>
</dbReference>
<comment type="caution">
    <text evidence="3">The sequence shown here is derived from an EMBL/GenBank/DDBJ whole genome shotgun (WGS) entry which is preliminary data.</text>
</comment>
<dbReference type="SUPFAM" id="SSF54001">
    <property type="entry name" value="Cysteine proteinases"/>
    <property type="match status" value="2"/>
</dbReference>
<feature type="transmembrane region" description="Helical" evidence="2">
    <location>
        <begin position="619"/>
        <end position="640"/>
    </location>
</feature>
<evidence type="ECO:0000256" key="2">
    <source>
        <dbReference type="SAM" id="Phobius"/>
    </source>
</evidence>
<name>A0A1V9Z613_9STRA</name>
<accession>A0A1V9Z613</accession>
<protein>
    <recommendedName>
        <fullName evidence="5">Peptidase C1A papain C-terminal domain-containing protein</fullName>
    </recommendedName>
</protein>